<sequence length="358" mass="38716">MFFHLYAIPMGTYLSEGKSGTLNSPVSRTSVASNVTTEKVLSAIRFPDVPQNSCSTFTEGNLAGTAAYEPGWIALEQPGAWGRDIFDGVAFDSTVAQTLEKKLADEGGYRLLLIRKPGRLGQVVQDGVRRVFLARRIHGQDQLFTFCVKGPADLLELPLNDPSQIPFAERLPGTVLTLVCAHAKRDQCCALRGRPIARFLDQMRPGGTVWECSHLSGHRLAPTAMLLPSGYTYGRISAESILAATSCLEETGVPLVDNLRGRSSLPAAHQVAEVAVRESLLAEQIEPGIEELTFEDAPQKYSDSAISSVHVKWGSARGAETRAWDVVVKLGKTAAVPASCGKEAKPAKSYEVVEIRPL</sequence>
<dbReference type="EMBL" id="CP061538">
    <property type="protein sequence ID" value="QNV40024.1"/>
    <property type="molecule type" value="Genomic_DNA"/>
</dbReference>
<reference evidence="1 2" key="1">
    <citation type="submission" date="2020-09" db="EMBL/GenBank/DDBJ databases">
        <title>Investigation of environmental microbe.</title>
        <authorList>
            <person name="Ou Y."/>
            <person name="Kang Q."/>
        </authorList>
    </citation>
    <scope>NUCLEOTIDE SEQUENCE [LARGE SCALE GENOMIC DNA]</scope>
    <source>
        <strain evidence="1 2">KJZ-9</strain>
    </source>
</reference>
<dbReference type="RefSeq" id="WP_190617604.1">
    <property type="nucleotide sequence ID" value="NZ_CP061538.1"/>
</dbReference>
<proteinExistence type="predicted"/>
<dbReference type="SUPFAM" id="SSF52833">
    <property type="entry name" value="Thioredoxin-like"/>
    <property type="match status" value="1"/>
</dbReference>
<dbReference type="Proteomes" id="UP000516421">
    <property type="component" value="Chromosome"/>
</dbReference>
<dbReference type="AlphaFoldDB" id="A0A7H2BK28"/>
<organism evidence="1 2">
    <name type="scientific">Rothia amarae</name>
    <dbReference type="NCBI Taxonomy" id="169480"/>
    <lineage>
        <taxon>Bacteria</taxon>
        <taxon>Bacillati</taxon>
        <taxon>Actinomycetota</taxon>
        <taxon>Actinomycetes</taxon>
        <taxon>Micrococcales</taxon>
        <taxon>Micrococcaceae</taxon>
        <taxon>Rothia</taxon>
    </lineage>
</organism>
<dbReference type="InterPro" id="IPR036249">
    <property type="entry name" value="Thioredoxin-like_sf"/>
</dbReference>
<accession>A0A7H2BK28</accession>
<protein>
    <submittedName>
        <fullName evidence="1">Sucrase ferredoxin</fullName>
    </submittedName>
</protein>
<dbReference type="Pfam" id="PF06999">
    <property type="entry name" value="Suc_Fer-like"/>
    <property type="match status" value="1"/>
</dbReference>
<evidence type="ECO:0000313" key="1">
    <source>
        <dbReference type="EMBL" id="QNV40024.1"/>
    </source>
</evidence>
<dbReference type="InterPro" id="IPR009737">
    <property type="entry name" value="Aim32/Apd1-like"/>
</dbReference>
<gene>
    <name evidence="1" type="ORF">IDM48_00745</name>
</gene>
<keyword evidence="2" id="KW-1185">Reference proteome</keyword>
<dbReference type="KEGG" id="rama:IDM48_00745"/>
<evidence type="ECO:0000313" key="2">
    <source>
        <dbReference type="Proteomes" id="UP000516421"/>
    </source>
</evidence>
<name>A0A7H2BK28_9MICC</name>